<evidence type="ECO:0000313" key="9">
    <source>
        <dbReference type="RefSeq" id="XP_027073481.2"/>
    </source>
</evidence>
<organism evidence="8 9">
    <name type="scientific">Coffea arabica</name>
    <name type="common">Arabian coffee</name>
    <dbReference type="NCBI Taxonomy" id="13443"/>
    <lineage>
        <taxon>Eukaryota</taxon>
        <taxon>Viridiplantae</taxon>
        <taxon>Streptophyta</taxon>
        <taxon>Embryophyta</taxon>
        <taxon>Tracheophyta</taxon>
        <taxon>Spermatophyta</taxon>
        <taxon>Magnoliopsida</taxon>
        <taxon>eudicotyledons</taxon>
        <taxon>Gunneridae</taxon>
        <taxon>Pentapetalae</taxon>
        <taxon>asterids</taxon>
        <taxon>lamiids</taxon>
        <taxon>Gentianales</taxon>
        <taxon>Rubiaceae</taxon>
        <taxon>Ixoroideae</taxon>
        <taxon>Gardenieae complex</taxon>
        <taxon>Bertiereae - Coffeeae clade</taxon>
        <taxon>Coffeeae</taxon>
        <taxon>Coffea</taxon>
    </lineage>
</organism>
<protein>
    <submittedName>
        <fullName evidence="9">WRKY transcription factor 72A-like isoform X1</fullName>
    </submittedName>
</protein>
<dbReference type="InterPro" id="IPR036576">
    <property type="entry name" value="WRKY_dom_sf"/>
</dbReference>
<feature type="region of interest" description="Disordered" evidence="6">
    <location>
        <begin position="1"/>
        <end position="41"/>
    </location>
</feature>
<dbReference type="GO" id="GO:0003700">
    <property type="term" value="F:DNA-binding transcription factor activity"/>
    <property type="evidence" value="ECO:0007669"/>
    <property type="project" value="InterPro"/>
</dbReference>
<dbReference type="Proteomes" id="UP001652660">
    <property type="component" value="Chromosome 7c"/>
</dbReference>
<dbReference type="SUPFAM" id="SSF118290">
    <property type="entry name" value="WRKY DNA-binding domain"/>
    <property type="match status" value="1"/>
</dbReference>
<proteinExistence type="predicted"/>
<comment type="subcellular location">
    <subcellularLocation>
        <location evidence="1">Nucleus</location>
    </subcellularLocation>
</comment>
<keyword evidence="2" id="KW-0805">Transcription regulation</keyword>
<sequence length="541" mass="58621">MAEDKISDDSVSHHAVECSKEAFKDDDVESAKAEMSEVREENARLKTLLEKIEMDYKSLQMRFVDICQPEANKKSDHDPPPSGNGQIEELELVSLCLGRSPSDPKKNNNDSSSSFKNRKEDENLKEGLKLGLDFNCFQDCKSDAIDLSTDPSPDNSALESKEEEAAGETWPPSKVLKAMRNEDDDLSQASIKRARVSVRARCDTPTMSDGCQWRKYGQKIAKGNPCPRAYYRCTVAPSCPVRKQVQRCAEDTSILITTYEGTHNHPLPVSATAMASATAAAASMLLSGSSSSEPGLGPAATTNLRSNLHGLNVNLSDNSKYHPYYLPNSSSSPFPSITLDLTTNPSTSSAQFNMFSSTSLQSRLPSTSFSFSPSQTHVPPALWSNNNLNYGAISYNKNQMISTISSGRTSQEHLYQPFKQKNYQAPASQQALTETLTKAITSDPSFRSVIAAAITTMVGGGGATPANIKVENLGKKLKWDEQMTVTSSNGCTSSFLSQSSSSASQSVNLRKQRTQPAFSVSIGAPSATPVDDIDQTNSGEP</sequence>
<keyword evidence="8" id="KW-1185">Reference proteome</keyword>
<dbReference type="GO" id="GO:0005634">
    <property type="term" value="C:nucleus"/>
    <property type="evidence" value="ECO:0007669"/>
    <property type="project" value="UniProtKB-SubCell"/>
</dbReference>
<feature type="domain" description="WRKY" evidence="7">
    <location>
        <begin position="202"/>
        <end position="268"/>
    </location>
</feature>
<evidence type="ECO:0000313" key="8">
    <source>
        <dbReference type="Proteomes" id="UP001652660"/>
    </source>
</evidence>
<evidence type="ECO:0000256" key="4">
    <source>
        <dbReference type="ARBA" id="ARBA00023163"/>
    </source>
</evidence>
<dbReference type="RefSeq" id="XP_027073481.2">
    <property type="nucleotide sequence ID" value="XM_027217680.2"/>
</dbReference>
<dbReference type="PANTHER" id="PTHR31429">
    <property type="entry name" value="WRKY TRANSCRIPTION FACTOR 36-RELATED"/>
    <property type="match status" value="1"/>
</dbReference>
<evidence type="ECO:0000256" key="5">
    <source>
        <dbReference type="ARBA" id="ARBA00023242"/>
    </source>
</evidence>
<evidence type="ECO:0000256" key="3">
    <source>
        <dbReference type="ARBA" id="ARBA00023125"/>
    </source>
</evidence>
<evidence type="ECO:0000256" key="2">
    <source>
        <dbReference type="ARBA" id="ARBA00023015"/>
    </source>
</evidence>
<dbReference type="InterPro" id="IPR003657">
    <property type="entry name" value="WRKY_dom"/>
</dbReference>
<gene>
    <name evidence="9" type="primary">LOC113698017</name>
</gene>
<keyword evidence="4" id="KW-0804">Transcription</keyword>
<keyword evidence="5" id="KW-0539">Nucleus</keyword>
<reference evidence="9" key="2">
    <citation type="submission" date="2025-08" db="UniProtKB">
        <authorList>
            <consortium name="RefSeq"/>
        </authorList>
    </citation>
    <scope>IDENTIFICATION</scope>
    <source>
        <tissue evidence="9">Leaves</tissue>
    </source>
</reference>
<evidence type="ECO:0000256" key="1">
    <source>
        <dbReference type="ARBA" id="ARBA00004123"/>
    </source>
</evidence>
<dbReference type="Pfam" id="PF03106">
    <property type="entry name" value="WRKY"/>
    <property type="match status" value="1"/>
</dbReference>
<dbReference type="PROSITE" id="PS50811">
    <property type="entry name" value="WRKY"/>
    <property type="match status" value="1"/>
</dbReference>
<name>A0A6P6T6N4_COFAR</name>
<keyword evidence="3" id="KW-0238">DNA-binding</keyword>
<dbReference type="OrthoDB" id="1093223at2759"/>
<accession>A0A6P6T6N4</accession>
<dbReference type="PANTHER" id="PTHR31429:SF24">
    <property type="entry name" value="WRKY TRANSCRIPTION FACTOR 72-RELATED"/>
    <property type="match status" value="1"/>
</dbReference>
<feature type="region of interest" description="Disordered" evidence="6">
    <location>
        <begin position="147"/>
        <end position="172"/>
    </location>
</feature>
<dbReference type="AlphaFoldDB" id="A0A6P6T6N4"/>
<dbReference type="GO" id="GO:0043565">
    <property type="term" value="F:sequence-specific DNA binding"/>
    <property type="evidence" value="ECO:0007669"/>
    <property type="project" value="InterPro"/>
</dbReference>
<evidence type="ECO:0000256" key="6">
    <source>
        <dbReference type="SAM" id="MobiDB-lite"/>
    </source>
</evidence>
<evidence type="ECO:0000259" key="7">
    <source>
        <dbReference type="PROSITE" id="PS50811"/>
    </source>
</evidence>
<feature type="compositionally biased region" description="Low complexity" evidence="6">
    <location>
        <begin position="493"/>
        <end position="506"/>
    </location>
</feature>
<reference evidence="8" key="1">
    <citation type="journal article" date="2025" name="Foods">
        <title>Unveiling the Microbial Signatures of Arabica Coffee Cherries: Insights into Ripeness Specific Diversity, Functional Traits, and Implications for Quality and Safety.</title>
        <authorList>
            <consortium name="RefSeq"/>
            <person name="Tenea G.N."/>
            <person name="Cifuentes V."/>
            <person name="Reyes P."/>
            <person name="Cevallos-Vallejos M."/>
        </authorList>
    </citation>
    <scope>NUCLEOTIDE SEQUENCE [LARGE SCALE GENOMIC DNA]</scope>
</reference>
<dbReference type="GeneID" id="113698017"/>
<dbReference type="InterPro" id="IPR044810">
    <property type="entry name" value="WRKY_plant"/>
</dbReference>
<dbReference type="SMART" id="SM00774">
    <property type="entry name" value="WRKY"/>
    <property type="match status" value="1"/>
</dbReference>
<feature type="region of interest" description="Disordered" evidence="6">
    <location>
        <begin position="490"/>
        <end position="541"/>
    </location>
</feature>
<feature type="compositionally biased region" description="Polar residues" evidence="6">
    <location>
        <begin position="149"/>
        <end position="158"/>
    </location>
</feature>
<dbReference type="Gene3D" id="2.20.25.80">
    <property type="entry name" value="WRKY domain"/>
    <property type="match status" value="1"/>
</dbReference>
<feature type="region of interest" description="Disordered" evidence="6">
    <location>
        <begin position="98"/>
        <end position="121"/>
    </location>
</feature>